<dbReference type="EMBL" id="GU943100">
    <property type="protein sequence ID" value="ADD95810.1"/>
    <property type="molecule type" value="Genomic_DNA"/>
</dbReference>
<feature type="region of interest" description="Disordered" evidence="1">
    <location>
        <begin position="1"/>
        <end position="45"/>
    </location>
</feature>
<sequence>MSSKHDDEDPGVEAINEALHTMGMMSKVEKKAEAPMSGSSKASAARAVHKEYALAKVKDDTMDFYHFCDLLSEEQTTLYAAMGRPEDGDIDSEGSDHSKSSDELAPTAVDVYEP</sequence>
<feature type="region of interest" description="Disordered" evidence="1">
    <location>
        <begin position="82"/>
        <end position="114"/>
    </location>
</feature>
<protein>
    <submittedName>
        <fullName evidence="2">Uncharacterized protein</fullName>
    </submittedName>
</protein>
<reference evidence="2" key="1">
    <citation type="journal article" date="2010" name="ISME J.">
        <title>Metagenome of the Mediterranean deep chlorophyll maximum studied by direct and fosmid library 454 pyrosequencing.</title>
        <authorList>
            <person name="Ghai R."/>
            <person name="Martin-Cuadrado A.B."/>
            <person name="Molto A.G."/>
            <person name="Heredia I.G."/>
            <person name="Cabrera R."/>
            <person name="Martin J."/>
            <person name="Verdu M."/>
            <person name="Deschamps P."/>
            <person name="Moreira D."/>
            <person name="Lopez-Garcia P."/>
            <person name="Mira A."/>
            <person name="Rodriguez-Valera F."/>
        </authorList>
    </citation>
    <scope>NUCLEOTIDE SEQUENCE</scope>
</reference>
<name>D6PJA9_9ZZZZ</name>
<organism evidence="2">
    <name type="scientific">uncultured organism MedDCM-OCT-S08-C695</name>
    <dbReference type="NCBI Taxonomy" id="743640"/>
    <lineage>
        <taxon>unclassified sequences</taxon>
        <taxon>environmental samples</taxon>
    </lineage>
</organism>
<dbReference type="AlphaFoldDB" id="D6PJA9"/>
<accession>D6PJA9</accession>
<evidence type="ECO:0000256" key="1">
    <source>
        <dbReference type="SAM" id="MobiDB-lite"/>
    </source>
</evidence>
<proteinExistence type="predicted"/>
<evidence type="ECO:0000313" key="2">
    <source>
        <dbReference type="EMBL" id="ADD95810.1"/>
    </source>
</evidence>